<dbReference type="AlphaFoldDB" id="A0A8H3FHD6"/>
<dbReference type="InterPro" id="IPR029058">
    <property type="entry name" value="AB_hydrolase_fold"/>
</dbReference>
<dbReference type="EMBL" id="CAJPDR010000140">
    <property type="protein sequence ID" value="CAF9920901.1"/>
    <property type="molecule type" value="Genomic_DNA"/>
</dbReference>
<dbReference type="OrthoDB" id="2498029at2759"/>
<dbReference type="SUPFAM" id="SSF53474">
    <property type="entry name" value="alpha/beta-Hydrolases"/>
    <property type="match status" value="1"/>
</dbReference>
<proteinExistence type="predicted"/>
<dbReference type="Gene3D" id="3.40.50.1820">
    <property type="entry name" value="alpha/beta hydrolase"/>
    <property type="match status" value="1"/>
</dbReference>
<gene>
    <name evidence="1" type="ORF">ALECFALPRED_001660</name>
</gene>
<name>A0A8H3FHD6_9LECA</name>
<sequence length="170" mass="18753">MKRLYGSCETETEALDFANGILSAHPGSLTVSDLDRISTHAAQQDTALTIAWLREGSEGKDGDWSGVLDKIVVPAMAITGRSDRLTEVQTVKDQVYGKIYGCILVEVEDAGHLLPLERPKKLVEELQAFVDACVDVRKYDGLRSGSLLYQGYCMARESNHSNFMRTQGLE</sequence>
<organism evidence="1 2">
    <name type="scientific">Alectoria fallacina</name>
    <dbReference type="NCBI Taxonomy" id="1903189"/>
    <lineage>
        <taxon>Eukaryota</taxon>
        <taxon>Fungi</taxon>
        <taxon>Dikarya</taxon>
        <taxon>Ascomycota</taxon>
        <taxon>Pezizomycotina</taxon>
        <taxon>Lecanoromycetes</taxon>
        <taxon>OSLEUM clade</taxon>
        <taxon>Lecanoromycetidae</taxon>
        <taxon>Lecanorales</taxon>
        <taxon>Lecanorineae</taxon>
        <taxon>Parmeliaceae</taxon>
        <taxon>Alectoria</taxon>
    </lineage>
</organism>
<accession>A0A8H3FHD6</accession>
<keyword evidence="2" id="KW-1185">Reference proteome</keyword>
<reference evidence="1" key="1">
    <citation type="submission" date="2021-03" db="EMBL/GenBank/DDBJ databases">
        <authorList>
            <person name="Tagirdzhanova G."/>
        </authorList>
    </citation>
    <scope>NUCLEOTIDE SEQUENCE</scope>
</reference>
<evidence type="ECO:0000313" key="2">
    <source>
        <dbReference type="Proteomes" id="UP000664203"/>
    </source>
</evidence>
<dbReference type="Proteomes" id="UP000664203">
    <property type="component" value="Unassembled WGS sequence"/>
</dbReference>
<protein>
    <submittedName>
        <fullName evidence="1">Uncharacterized protein</fullName>
    </submittedName>
</protein>
<evidence type="ECO:0000313" key="1">
    <source>
        <dbReference type="EMBL" id="CAF9920901.1"/>
    </source>
</evidence>
<comment type="caution">
    <text evidence="1">The sequence shown here is derived from an EMBL/GenBank/DDBJ whole genome shotgun (WGS) entry which is preliminary data.</text>
</comment>